<evidence type="ECO:0000313" key="1">
    <source>
        <dbReference type="EMBL" id="OGZ09860.1"/>
    </source>
</evidence>
<reference evidence="1 2" key="1">
    <citation type="journal article" date="2016" name="Nat. Commun.">
        <title>Thousands of microbial genomes shed light on interconnected biogeochemical processes in an aquifer system.</title>
        <authorList>
            <person name="Anantharaman K."/>
            <person name="Brown C.T."/>
            <person name="Hug L.A."/>
            <person name="Sharon I."/>
            <person name="Castelle C.J."/>
            <person name="Probst A.J."/>
            <person name="Thomas B.C."/>
            <person name="Singh A."/>
            <person name="Wilkins M.J."/>
            <person name="Karaoz U."/>
            <person name="Brodie E.L."/>
            <person name="Williams K.H."/>
            <person name="Hubbard S.S."/>
            <person name="Banfield J.F."/>
        </authorList>
    </citation>
    <scope>NUCLEOTIDE SEQUENCE [LARGE SCALE GENOMIC DNA]</scope>
</reference>
<dbReference type="EMBL" id="MHLL01000015">
    <property type="protein sequence ID" value="OGZ09860.1"/>
    <property type="molecule type" value="Genomic_DNA"/>
</dbReference>
<proteinExistence type="predicted"/>
<gene>
    <name evidence="1" type="ORF">A3D65_00520</name>
</gene>
<accession>A0A1G2DAA9</accession>
<comment type="caution">
    <text evidence="1">The sequence shown here is derived from an EMBL/GenBank/DDBJ whole genome shotgun (WGS) entry which is preliminary data.</text>
</comment>
<name>A0A1G2DAA9_9BACT</name>
<organism evidence="1 2">
    <name type="scientific">Candidatus Lloydbacteria bacterium RIFCSPHIGHO2_02_FULL_50_13</name>
    <dbReference type="NCBI Taxonomy" id="1798661"/>
    <lineage>
        <taxon>Bacteria</taxon>
        <taxon>Candidatus Lloydiibacteriota</taxon>
    </lineage>
</organism>
<protein>
    <submittedName>
        <fullName evidence="1">Uncharacterized protein</fullName>
    </submittedName>
</protein>
<dbReference type="AlphaFoldDB" id="A0A1G2DAA9"/>
<evidence type="ECO:0000313" key="2">
    <source>
        <dbReference type="Proteomes" id="UP000177996"/>
    </source>
</evidence>
<sequence length="253" mass="27901">MTKVTGTDLKSATPEQLVTLSSTIALELVKGLARAKVSFAQAQTWATNKSMPQRAARKIAQELGYEIFTPDPRLVAEQALWAKLGIALSVDELNLPEIPAGFTEIAIRPAGVTNVQLFALIKQEREKRGESAWKYHGNLDDIKEEQHRPSGTYVFAYRPDSEPDALHLGKSYNVAIAEKLTFLTLSERLIAELRAIILGKYFDVKGLTITSSLASDGSAFLVYWSSGYRESCVHGYYRSYASPADGPRQAVFA</sequence>
<dbReference type="Proteomes" id="UP000177996">
    <property type="component" value="Unassembled WGS sequence"/>
</dbReference>